<dbReference type="PANTHER" id="PTHR11662">
    <property type="entry name" value="SOLUTE CARRIER FAMILY 17"/>
    <property type="match status" value="1"/>
</dbReference>
<feature type="transmembrane region" description="Helical" evidence="5">
    <location>
        <begin position="73"/>
        <end position="94"/>
    </location>
</feature>
<evidence type="ECO:0000313" key="7">
    <source>
        <dbReference type="EMBL" id="SVB92879.1"/>
    </source>
</evidence>
<keyword evidence="3 5" id="KW-1133">Transmembrane helix</keyword>
<feature type="non-terminal residue" evidence="7">
    <location>
        <position position="1"/>
    </location>
</feature>
<gene>
    <name evidence="7" type="ORF">METZ01_LOCUS245733</name>
</gene>
<organism evidence="7">
    <name type="scientific">marine metagenome</name>
    <dbReference type="NCBI Taxonomy" id="408172"/>
    <lineage>
        <taxon>unclassified sequences</taxon>
        <taxon>metagenomes</taxon>
        <taxon>ecological metagenomes</taxon>
    </lineage>
</organism>
<feature type="transmembrane region" description="Helical" evidence="5">
    <location>
        <begin position="7"/>
        <end position="30"/>
    </location>
</feature>
<evidence type="ECO:0000259" key="6">
    <source>
        <dbReference type="PROSITE" id="PS50850"/>
    </source>
</evidence>
<dbReference type="AlphaFoldDB" id="A0A382I0L6"/>
<keyword evidence="4 5" id="KW-0472">Membrane</keyword>
<reference evidence="7" key="1">
    <citation type="submission" date="2018-05" db="EMBL/GenBank/DDBJ databases">
        <authorList>
            <person name="Lanie J.A."/>
            <person name="Ng W.-L."/>
            <person name="Kazmierczak K.M."/>
            <person name="Andrzejewski T.M."/>
            <person name="Davidsen T.M."/>
            <person name="Wayne K.J."/>
            <person name="Tettelin H."/>
            <person name="Glass J.I."/>
            <person name="Rusch D."/>
            <person name="Podicherti R."/>
            <person name="Tsui H.-C.T."/>
            <person name="Winkler M.E."/>
        </authorList>
    </citation>
    <scope>NUCLEOTIDE SEQUENCE</scope>
</reference>
<dbReference type="InterPro" id="IPR036259">
    <property type="entry name" value="MFS_trans_sf"/>
</dbReference>
<protein>
    <recommendedName>
        <fullName evidence="6">Major facilitator superfamily (MFS) profile domain-containing protein</fullName>
    </recommendedName>
</protein>
<keyword evidence="2 5" id="KW-0812">Transmembrane</keyword>
<dbReference type="InterPro" id="IPR011701">
    <property type="entry name" value="MFS"/>
</dbReference>
<dbReference type="SUPFAM" id="SSF103473">
    <property type="entry name" value="MFS general substrate transporter"/>
    <property type="match status" value="1"/>
</dbReference>
<dbReference type="PROSITE" id="PS50850">
    <property type="entry name" value="MFS"/>
    <property type="match status" value="1"/>
</dbReference>
<comment type="subcellular location">
    <subcellularLocation>
        <location evidence="1">Membrane</location>
        <topology evidence="1">Multi-pass membrane protein</topology>
    </subcellularLocation>
</comment>
<dbReference type="InterPro" id="IPR050382">
    <property type="entry name" value="MFS_Na/Anion_cotransporter"/>
</dbReference>
<feature type="transmembrane region" description="Helical" evidence="5">
    <location>
        <begin position="42"/>
        <end position="61"/>
    </location>
</feature>
<feature type="non-terminal residue" evidence="7">
    <location>
        <position position="221"/>
    </location>
</feature>
<dbReference type="FunFam" id="1.20.1250.20:FF:000423">
    <property type="entry name" value="Putative inorganic phosphate cotransporter-like Protein"/>
    <property type="match status" value="1"/>
</dbReference>
<dbReference type="GO" id="GO:0022857">
    <property type="term" value="F:transmembrane transporter activity"/>
    <property type="evidence" value="ECO:0007669"/>
    <property type="project" value="InterPro"/>
</dbReference>
<feature type="domain" description="Major facilitator superfamily (MFS) profile" evidence="6">
    <location>
        <begin position="7"/>
        <end position="221"/>
    </location>
</feature>
<feature type="transmembrane region" description="Helical" evidence="5">
    <location>
        <begin position="100"/>
        <end position="122"/>
    </location>
</feature>
<proteinExistence type="predicted"/>
<sequence>MPIRFKVIFLTILAVFICYIDRVNISITIIPMAQELGWDYERIGLVSASFFIGYIITQILGGYLSDKFGAKHVLGYGLIIWSIFTILTPLASYLSFALLILARIGMGLGEGITFPAWHSLYARWVPIGERSRSVGVTNSGLFIGTVFALIVTPLIVTHLGWEWAFYLFGFIGFIWFYFWNKFVTSSPREHPQISKTELKYIEENAPTTEEAKSPPWRILIS</sequence>
<evidence type="ECO:0000256" key="4">
    <source>
        <dbReference type="ARBA" id="ARBA00023136"/>
    </source>
</evidence>
<feature type="transmembrane region" description="Helical" evidence="5">
    <location>
        <begin position="134"/>
        <end position="157"/>
    </location>
</feature>
<dbReference type="Pfam" id="PF07690">
    <property type="entry name" value="MFS_1"/>
    <property type="match status" value="1"/>
</dbReference>
<evidence type="ECO:0000256" key="3">
    <source>
        <dbReference type="ARBA" id="ARBA00022989"/>
    </source>
</evidence>
<accession>A0A382I0L6</accession>
<dbReference type="PANTHER" id="PTHR11662:SF399">
    <property type="entry name" value="FI19708P1-RELATED"/>
    <property type="match status" value="1"/>
</dbReference>
<dbReference type="GO" id="GO:0016020">
    <property type="term" value="C:membrane"/>
    <property type="evidence" value="ECO:0007669"/>
    <property type="project" value="UniProtKB-SubCell"/>
</dbReference>
<name>A0A382I0L6_9ZZZZ</name>
<feature type="transmembrane region" description="Helical" evidence="5">
    <location>
        <begin position="163"/>
        <end position="179"/>
    </location>
</feature>
<evidence type="ECO:0000256" key="2">
    <source>
        <dbReference type="ARBA" id="ARBA00022692"/>
    </source>
</evidence>
<dbReference type="InterPro" id="IPR020846">
    <property type="entry name" value="MFS_dom"/>
</dbReference>
<dbReference type="Gene3D" id="1.20.1250.20">
    <property type="entry name" value="MFS general substrate transporter like domains"/>
    <property type="match status" value="1"/>
</dbReference>
<evidence type="ECO:0000256" key="1">
    <source>
        <dbReference type="ARBA" id="ARBA00004141"/>
    </source>
</evidence>
<dbReference type="EMBL" id="UINC01064324">
    <property type="protein sequence ID" value="SVB92879.1"/>
    <property type="molecule type" value="Genomic_DNA"/>
</dbReference>
<evidence type="ECO:0000256" key="5">
    <source>
        <dbReference type="SAM" id="Phobius"/>
    </source>
</evidence>